<evidence type="ECO:0000256" key="1">
    <source>
        <dbReference type="SAM" id="MobiDB-lite"/>
    </source>
</evidence>
<sequence>MMASKQTVQTTQPELSNSATGKTPVRRIVTTLILENPTLELFTDTEPAKQQVTKGAGGVVRECSVFKSPKDNHCLQPPRFRRLQHPYPCYLPPVVTPTLPQTSPWSIARRTKLQPEKLHSMTRKVTKYIVKDMAPLTTISSPHFREMLDEFDNRWKAPNRDTLANTLIPSWYDEEKSKLILCSMTSDGWTSVATDHFLTFTAHFIVDWKLLSRVLRTKAVFVPQTGENVAVEIEDCLADFGLKDKVSMITVDNAANMEVAAEKAGIMKLGCFAHTLNLAAQKAVDNPEVNKHGKVVLREKQKLLGLPDHLLILDVKTRWNSTHDMMVRFLEQYPALLSACRDERIRKSPESERLDKISDEDIGKAEEFCAVMKILLSCTVAMSKEKQPTAGLIIPILKKLEKWMTIKPNDSRFTKEIKSSVSSSLAKRYQEAAALDPRFKGTVTHDDAVWERLAALQNKKSGLAELFEEEDEVLITHVEAPESDHMRAFKEVEDYRATRGITSDMDPLIFWQTNQFRFPMLCLLATKFLCVQGSSVPSKIRDDDPNFQLIPYMPLSSSPRWENGERAVSWMTGQLQGKRR</sequence>
<reference evidence="3 4" key="1">
    <citation type="submission" date="2020-03" db="EMBL/GenBank/DDBJ databases">
        <title>Dissostichus mawsoni Genome sequencing and assembly.</title>
        <authorList>
            <person name="Park H."/>
        </authorList>
    </citation>
    <scope>NUCLEOTIDE SEQUENCE [LARGE SCALE GENOMIC DNA]</scope>
    <source>
        <strain evidence="3">DM0001</strain>
        <tissue evidence="3">Muscle</tissue>
    </source>
</reference>
<feature type="domain" description="HAT C-terminal dimerisation" evidence="2">
    <location>
        <begin position="499"/>
        <end position="538"/>
    </location>
</feature>
<dbReference type="Pfam" id="PF05699">
    <property type="entry name" value="Dimer_Tnp_hAT"/>
    <property type="match status" value="1"/>
</dbReference>
<dbReference type="InterPro" id="IPR052035">
    <property type="entry name" value="ZnF_BED_domain_contain"/>
</dbReference>
<evidence type="ECO:0000259" key="2">
    <source>
        <dbReference type="Pfam" id="PF05699"/>
    </source>
</evidence>
<dbReference type="InterPro" id="IPR012337">
    <property type="entry name" value="RNaseH-like_sf"/>
</dbReference>
<comment type="caution">
    <text evidence="3">The sequence shown here is derived from an EMBL/GenBank/DDBJ whole genome shotgun (WGS) entry which is preliminary data.</text>
</comment>
<name>A0A7J5ZC83_DISMA</name>
<dbReference type="InterPro" id="IPR008906">
    <property type="entry name" value="HATC_C_dom"/>
</dbReference>
<dbReference type="OrthoDB" id="10050977at2759"/>
<gene>
    <name evidence="3" type="ORF">F7725_021793</name>
</gene>
<evidence type="ECO:0000313" key="4">
    <source>
        <dbReference type="Proteomes" id="UP000518266"/>
    </source>
</evidence>
<evidence type="ECO:0000313" key="3">
    <source>
        <dbReference type="EMBL" id="KAF3859394.1"/>
    </source>
</evidence>
<accession>A0A7J5ZC83</accession>
<protein>
    <recommendedName>
        <fullName evidence="2">HAT C-terminal dimerisation domain-containing protein</fullName>
    </recommendedName>
</protein>
<feature type="non-terminal residue" evidence="3">
    <location>
        <position position="580"/>
    </location>
</feature>
<feature type="compositionally biased region" description="Polar residues" evidence="1">
    <location>
        <begin position="1"/>
        <end position="21"/>
    </location>
</feature>
<organism evidence="3 4">
    <name type="scientific">Dissostichus mawsoni</name>
    <name type="common">Antarctic cod</name>
    <dbReference type="NCBI Taxonomy" id="36200"/>
    <lineage>
        <taxon>Eukaryota</taxon>
        <taxon>Metazoa</taxon>
        <taxon>Chordata</taxon>
        <taxon>Craniata</taxon>
        <taxon>Vertebrata</taxon>
        <taxon>Euteleostomi</taxon>
        <taxon>Actinopterygii</taxon>
        <taxon>Neopterygii</taxon>
        <taxon>Teleostei</taxon>
        <taxon>Neoteleostei</taxon>
        <taxon>Acanthomorphata</taxon>
        <taxon>Eupercaria</taxon>
        <taxon>Perciformes</taxon>
        <taxon>Notothenioidei</taxon>
        <taxon>Nototheniidae</taxon>
        <taxon>Dissostichus</taxon>
    </lineage>
</organism>
<dbReference type="PANTHER" id="PTHR46481:SF9">
    <property type="entry name" value="ZINC FINGER BED DOMAIN-CONTAINING PROTEIN 1-LIKE"/>
    <property type="match status" value="1"/>
</dbReference>
<dbReference type="SUPFAM" id="SSF53098">
    <property type="entry name" value="Ribonuclease H-like"/>
    <property type="match status" value="1"/>
</dbReference>
<dbReference type="PANTHER" id="PTHR46481">
    <property type="entry name" value="ZINC FINGER BED DOMAIN-CONTAINING PROTEIN 4"/>
    <property type="match status" value="1"/>
</dbReference>
<dbReference type="AlphaFoldDB" id="A0A7J5ZC83"/>
<feature type="region of interest" description="Disordered" evidence="1">
    <location>
        <begin position="1"/>
        <end position="22"/>
    </location>
</feature>
<dbReference type="SUPFAM" id="SSF140996">
    <property type="entry name" value="Hermes dimerisation domain"/>
    <property type="match status" value="1"/>
</dbReference>
<proteinExistence type="predicted"/>
<dbReference type="Proteomes" id="UP000518266">
    <property type="component" value="Unassembled WGS sequence"/>
</dbReference>
<dbReference type="EMBL" id="JAAKFY010000003">
    <property type="protein sequence ID" value="KAF3859394.1"/>
    <property type="molecule type" value="Genomic_DNA"/>
</dbReference>
<dbReference type="GO" id="GO:0046983">
    <property type="term" value="F:protein dimerization activity"/>
    <property type="evidence" value="ECO:0007669"/>
    <property type="project" value="InterPro"/>
</dbReference>
<keyword evidence="4" id="KW-1185">Reference proteome</keyword>